<evidence type="ECO:0000256" key="3">
    <source>
        <dbReference type="ARBA" id="ARBA00023163"/>
    </source>
</evidence>
<dbReference type="InterPro" id="IPR020449">
    <property type="entry name" value="Tscrpt_reg_AraC-type_HTH"/>
</dbReference>
<sequence length="345" mass="37811">MAGWDFPRGVASVALLAGFAEELGQQRCDVLRGSGLDDDVLRDPQAHVSASQELTVVRNLVAGAGDRDPGTLGLRAGTRYHATSYGIWGYAVTSCATVRAAVELALRYVELTYVFCIPELRTGGPLAELWCHDADVPPDVRSFLITRDVAAVVTLVREQAGADLRPTTMSLRLPEPADPRPYREILGVLPEFGPATRITFPHAVLDQPMPQASEHTLAWCERRCREELEARRSSTDVATLVRRTLADHGPGTGMAEVAAALSMTERTLRRRLASEGVGFRSLVDGVRRELARELLADDTVTVERIAHRLGYSEPSSFIHAFTRWHGVSPREFRRRTGSARHPGAG</sequence>
<dbReference type="SUPFAM" id="SSF46689">
    <property type="entry name" value="Homeodomain-like"/>
    <property type="match status" value="1"/>
</dbReference>
<keyword evidence="3" id="KW-0804">Transcription</keyword>
<dbReference type="Pfam" id="PF12833">
    <property type="entry name" value="HTH_18"/>
    <property type="match status" value="1"/>
</dbReference>
<keyword evidence="2 5" id="KW-0238">DNA-binding</keyword>
<comment type="caution">
    <text evidence="5">The sequence shown here is derived from an EMBL/GenBank/DDBJ whole genome shotgun (WGS) entry which is preliminary data.</text>
</comment>
<keyword evidence="6" id="KW-1185">Reference proteome</keyword>
<keyword evidence="1" id="KW-0805">Transcription regulation</keyword>
<accession>A0A660CF32</accession>
<dbReference type="GO" id="GO:0000976">
    <property type="term" value="F:transcription cis-regulatory region binding"/>
    <property type="evidence" value="ECO:0007669"/>
    <property type="project" value="TreeGrafter"/>
</dbReference>
<dbReference type="PRINTS" id="PR00032">
    <property type="entry name" value="HTHARAC"/>
</dbReference>
<proteinExistence type="predicted"/>
<dbReference type="Gene3D" id="1.10.10.60">
    <property type="entry name" value="Homeodomain-like"/>
    <property type="match status" value="1"/>
</dbReference>
<evidence type="ECO:0000256" key="2">
    <source>
        <dbReference type="ARBA" id="ARBA00023125"/>
    </source>
</evidence>
<dbReference type="PANTHER" id="PTHR47894">
    <property type="entry name" value="HTH-TYPE TRANSCRIPTIONAL REGULATOR GADX"/>
    <property type="match status" value="1"/>
</dbReference>
<protein>
    <submittedName>
        <fullName evidence="5">AraC-like DNA-binding protein</fullName>
    </submittedName>
</protein>
<dbReference type="GO" id="GO:0003700">
    <property type="term" value="F:DNA-binding transcription factor activity"/>
    <property type="evidence" value="ECO:0007669"/>
    <property type="project" value="InterPro"/>
</dbReference>
<dbReference type="InterPro" id="IPR032687">
    <property type="entry name" value="AraC-type_N"/>
</dbReference>
<dbReference type="OrthoDB" id="5241536at2"/>
<dbReference type="RefSeq" id="WP_030530541.1">
    <property type="nucleotide sequence ID" value="NZ_JOIJ01000002.1"/>
</dbReference>
<evidence type="ECO:0000313" key="6">
    <source>
        <dbReference type="Proteomes" id="UP000317303"/>
    </source>
</evidence>
<reference evidence="5 6" key="1">
    <citation type="submission" date="2019-07" db="EMBL/GenBank/DDBJ databases">
        <title>R&amp;d 2014.</title>
        <authorList>
            <person name="Klenk H.-P."/>
        </authorList>
    </citation>
    <scope>NUCLEOTIDE SEQUENCE [LARGE SCALE GENOMIC DNA]</scope>
    <source>
        <strain evidence="5 6">DSM 43194</strain>
    </source>
</reference>
<dbReference type="PROSITE" id="PS01124">
    <property type="entry name" value="HTH_ARAC_FAMILY_2"/>
    <property type="match status" value="1"/>
</dbReference>
<dbReference type="Proteomes" id="UP000317303">
    <property type="component" value="Unassembled WGS sequence"/>
</dbReference>
<evidence type="ECO:0000313" key="5">
    <source>
        <dbReference type="EMBL" id="TWH19495.1"/>
    </source>
</evidence>
<organism evidence="5 6">
    <name type="scientific">Prauserella rugosa</name>
    <dbReference type="NCBI Taxonomy" id="43354"/>
    <lineage>
        <taxon>Bacteria</taxon>
        <taxon>Bacillati</taxon>
        <taxon>Actinomycetota</taxon>
        <taxon>Actinomycetes</taxon>
        <taxon>Pseudonocardiales</taxon>
        <taxon>Pseudonocardiaceae</taxon>
        <taxon>Prauserella</taxon>
    </lineage>
</organism>
<dbReference type="Pfam" id="PF12625">
    <property type="entry name" value="Arabinose_bd"/>
    <property type="match status" value="1"/>
</dbReference>
<dbReference type="EMBL" id="VLJV01000001">
    <property type="protein sequence ID" value="TWH19495.1"/>
    <property type="molecule type" value="Genomic_DNA"/>
</dbReference>
<name>A0A660CF32_9PSEU</name>
<dbReference type="AlphaFoldDB" id="A0A660CF32"/>
<evidence type="ECO:0000259" key="4">
    <source>
        <dbReference type="PROSITE" id="PS01124"/>
    </source>
</evidence>
<dbReference type="InterPro" id="IPR009057">
    <property type="entry name" value="Homeodomain-like_sf"/>
</dbReference>
<dbReference type="GO" id="GO:0005829">
    <property type="term" value="C:cytosol"/>
    <property type="evidence" value="ECO:0007669"/>
    <property type="project" value="TreeGrafter"/>
</dbReference>
<feature type="domain" description="HTH araC/xylS-type" evidence="4">
    <location>
        <begin position="235"/>
        <end position="335"/>
    </location>
</feature>
<dbReference type="InterPro" id="IPR018060">
    <property type="entry name" value="HTH_AraC"/>
</dbReference>
<dbReference type="SMART" id="SM00342">
    <property type="entry name" value="HTH_ARAC"/>
    <property type="match status" value="1"/>
</dbReference>
<evidence type="ECO:0000256" key="1">
    <source>
        <dbReference type="ARBA" id="ARBA00023015"/>
    </source>
</evidence>
<dbReference type="PANTHER" id="PTHR47894:SF1">
    <property type="entry name" value="HTH-TYPE TRANSCRIPTIONAL REGULATOR VQSM"/>
    <property type="match status" value="1"/>
</dbReference>
<gene>
    <name evidence="5" type="ORF">JD82_01322</name>
</gene>